<dbReference type="EMBL" id="BAAAOA010000020">
    <property type="protein sequence ID" value="GAA1760824.1"/>
    <property type="molecule type" value="Genomic_DNA"/>
</dbReference>
<feature type="transmembrane region" description="Helical" evidence="2">
    <location>
        <begin position="54"/>
        <end position="73"/>
    </location>
</feature>
<dbReference type="Pfam" id="PF04120">
    <property type="entry name" value="Iron_permease"/>
    <property type="match status" value="1"/>
</dbReference>
<feature type="transmembrane region" description="Helical" evidence="2">
    <location>
        <begin position="30"/>
        <end position="48"/>
    </location>
</feature>
<name>A0ABP4WR32_9MICC</name>
<evidence type="ECO:0000256" key="2">
    <source>
        <dbReference type="SAM" id="Phobius"/>
    </source>
</evidence>
<evidence type="ECO:0008006" key="5">
    <source>
        <dbReference type="Google" id="ProtNLM"/>
    </source>
</evidence>
<feature type="region of interest" description="Disordered" evidence="1">
    <location>
        <begin position="106"/>
        <end position="127"/>
    </location>
</feature>
<accession>A0ABP4WR32</accession>
<evidence type="ECO:0000313" key="4">
    <source>
        <dbReference type="Proteomes" id="UP001501204"/>
    </source>
</evidence>
<proteinExistence type="predicted"/>
<dbReference type="InterPro" id="IPR007251">
    <property type="entry name" value="Iron_permease_Fet4"/>
</dbReference>
<keyword evidence="4" id="KW-1185">Reference proteome</keyword>
<dbReference type="Proteomes" id="UP001501204">
    <property type="component" value="Unassembled WGS sequence"/>
</dbReference>
<organism evidence="3 4">
    <name type="scientific">Kocuria aegyptia</name>
    <dbReference type="NCBI Taxonomy" id="330943"/>
    <lineage>
        <taxon>Bacteria</taxon>
        <taxon>Bacillati</taxon>
        <taxon>Actinomycetota</taxon>
        <taxon>Actinomycetes</taxon>
        <taxon>Micrococcales</taxon>
        <taxon>Micrococcaceae</taxon>
        <taxon>Kocuria</taxon>
    </lineage>
</organism>
<protein>
    <recommendedName>
        <fullName evidence="5">Low affinity iron permease family protein</fullName>
    </recommendedName>
</protein>
<reference evidence="4" key="1">
    <citation type="journal article" date="2019" name="Int. J. Syst. Evol. Microbiol.">
        <title>The Global Catalogue of Microorganisms (GCM) 10K type strain sequencing project: providing services to taxonomists for standard genome sequencing and annotation.</title>
        <authorList>
            <consortium name="The Broad Institute Genomics Platform"/>
            <consortium name="The Broad Institute Genome Sequencing Center for Infectious Disease"/>
            <person name="Wu L."/>
            <person name="Ma J."/>
        </authorList>
    </citation>
    <scope>NUCLEOTIDE SEQUENCE [LARGE SCALE GENOMIC DNA]</scope>
    <source>
        <strain evidence="4">JCM 14735</strain>
    </source>
</reference>
<feature type="compositionally biased region" description="Basic and acidic residues" evidence="1">
    <location>
        <begin position="106"/>
        <end position="118"/>
    </location>
</feature>
<evidence type="ECO:0000313" key="3">
    <source>
        <dbReference type="EMBL" id="GAA1760824.1"/>
    </source>
</evidence>
<gene>
    <name evidence="3" type="ORF">GCM10009767_19910</name>
</gene>
<keyword evidence="2" id="KW-0472">Membrane</keyword>
<keyword evidence="2" id="KW-1133">Transmembrane helix</keyword>
<dbReference type="RefSeq" id="WP_344122097.1">
    <property type="nucleotide sequence ID" value="NZ_BAAAOA010000020.1"/>
</dbReference>
<evidence type="ECO:0000256" key="1">
    <source>
        <dbReference type="SAM" id="MobiDB-lite"/>
    </source>
</evidence>
<sequence>MSTTTKSGSHPGYFVRFTTTAANALGRPGMFLLAAALIVAWALSGPFLDFSDTWQLIINTVTTLVTFLMVFIIQNTQNRDSAAVHLKLDVIMRELGVQDPGLYDAENRSEAELERENELITPPPPRR</sequence>
<comment type="caution">
    <text evidence="3">The sequence shown here is derived from an EMBL/GenBank/DDBJ whole genome shotgun (WGS) entry which is preliminary data.</text>
</comment>
<keyword evidence="2" id="KW-0812">Transmembrane</keyword>